<reference evidence="1" key="1">
    <citation type="journal article" date="2023" name="PhytoFront">
        <title>Draft Genome Resources of Seven Strains of Tilletia horrida, Causal Agent of Kernel Smut of Rice.</title>
        <authorList>
            <person name="Khanal S."/>
            <person name="Antony Babu S."/>
            <person name="Zhou X.G."/>
        </authorList>
    </citation>
    <scope>NUCLEOTIDE SEQUENCE</scope>
    <source>
        <strain evidence="1">TX6</strain>
    </source>
</reference>
<accession>A0AAN6GKW3</accession>
<dbReference type="Proteomes" id="UP001176517">
    <property type="component" value="Unassembled WGS sequence"/>
</dbReference>
<dbReference type="EMBL" id="JAPDMZ010000602">
    <property type="protein sequence ID" value="KAK0542169.1"/>
    <property type="molecule type" value="Genomic_DNA"/>
</dbReference>
<keyword evidence="2" id="KW-1185">Reference proteome</keyword>
<gene>
    <name evidence="1" type="ORF">OC846_006820</name>
</gene>
<sequence>MFTTGRCTTSLSTTTTTTTDTTTTVVTPTVLLSITGYFQLNKASDNSFYGYIAVGNGETGASIITTDINSAERFSLSGEVLVTGGTWFDIPIIDPPAKGFFGATQGINSQSGDLATNTYSCVTIADVDE</sequence>
<organism evidence="1 2">
    <name type="scientific">Tilletia horrida</name>
    <dbReference type="NCBI Taxonomy" id="155126"/>
    <lineage>
        <taxon>Eukaryota</taxon>
        <taxon>Fungi</taxon>
        <taxon>Dikarya</taxon>
        <taxon>Basidiomycota</taxon>
        <taxon>Ustilaginomycotina</taxon>
        <taxon>Exobasidiomycetes</taxon>
        <taxon>Tilletiales</taxon>
        <taxon>Tilletiaceae</taxon>
        <taxon>Tilletia</taxon>
    </lineage>
</organism>
<comment type="caution">
    <text evidence="1">The sequence shown here is derived from an EMBL/GenBank/DDBJ whole genome shotgun (WGS) entry which is preliminary data.</text>
</comment>
<evidence type="ECO:0000313" key="1">
    <source>
        <dbReference type="EMBL" id="KAK0542169.1"/>
    </source>
</evidence>
<dbReference type="AlphaFoldDB" id="A0AAN6GKW3"/>
<evidence type="ECO:0000313" key="2">
    <source>
        <dbReference type="Proteomes" id="UP001176517"/>
    </source>
</evidence>
<name>A0AAN6GKW3_9BASI</name>
<proteinExistence type="predicted"/>
<feature type="non-terminal residue" evidence="1">
    <location>
        <position position="129"/>
    </location>
</feature>
<protein>
    <submittedName>
        <fullName evidence="1">Uncharacterized protein</fullName>
    </submittedName>
</protein>